<dbReference type="AlphaFoldDB" id="A0A1A9VV15"/>
<dbReference type="VEuPathDB" id="VectorBase:GAUT048591"/>
<evidence type="ECO:0000313" key="1">
    <source>
        <dbReference type="EnsemblMetazoa" id="GAUT043960-PA"/>
    </source>
</evidence>
<name>A0A1A9VV15_GLOAU</name>
<sequence>MVIDYIGVKGTFQLTSQHPQYRLILRFVSMLSSFQLHVGFCLHLPSTTSLTGLAFNLLNNCLIHKNKCKCQSLSGVLINEVHKRKSLTTYAYNGIFSQGNDVWKTVFDDGLRNDD</sequence>
<keyword evidence="2" id="KW-1185">Reference proteome</keyword>
<proteinExistence type="predicted"/>
<dbReference type="EnsemblMetazoa" id="GAUT043960-RA">
    <property type="protein sequence ID" value="GAUT043960-PA"/>
    <property type="gene ID" value="GAUT043960"/>
</dbReference>
<reference evidence="2" key="1">
    <citation type="submission" date="2014-05" db="EMBL/GenBank/DDBJ databases">
        <authorList>
            <person name="Aksoy S."/>
            <person name="Warren W."/>
            <person name="Wilson R.K."/>
        </authorList>
    </citation>
    <scope>NUCLEOTIDE SEQUENCE [LARGE SCALE GENOMIC DNA]</scope>
    <source>
        <strain evidence="2">TTRI</strain>
    </source>
</reference>
<dbReference type="EnsemblMetazoa" id="GAUT048591-RA">
    <property type="protein sequence ID" value="GAUT048591-PA"/>
    <property type="gene ID" value="GAUT048591"/>
</dbReference>
<protein>
    <submittedName>
        <fullName evidence="1">Uncharacterized protein</fullName>
    </submittedName>
</protein>
<reference evidence="1" key="2">
    <citation type="submission" date="2020-05" db="UniProtKB">
        <authorList>
            <consortium name="EnsemblMetazoa"/>
        </authorList>
    </citation>
    <scope>IDENTIFICATION</scope>
    <source>
        <strain evidence="1">TTRI</strain>
    </source>
</reference>
<dbReference type="Proteomes" id="UP000078200">
    <property type="component" value="Unassembled WGS sequence"/>
</dbReference>
<evidence type="ECO:0000313" key="2">
    <source>
        <dbReference type="Proteomes" id="UP000078200"/>
    </source>
</evidence>
<accession>A0A1A9VV15</accession>
<organism evidence="1 2">
    <name type="scientific">Glossina austeni</name>
    <name type="common">Savannah tsetse fly</name>
    <dbReference type="NCBI Taxonomy" id="7395"/>
    <lineage>
        <taxon>Eukaryota</taxon>
        <taxon>Metazoa</taxon>
        <taxon>Ecdysozoa</taxon>
        <taxon>Arthropoda</taxon>
        <taxon>Hexapoda</taxon>
        <taxon>Insecta</taxon>
        <taxon>Pterygota</taxon>
        <taxon>Neoptera</taxon>
        <taxon>Endopterygota</taxon>
        <taxon>Diptera</taxon>
        <taxon>Brachycera</taxon>
        <taxon>Muscomorpha</taxon>
        <taxon>Hippoboscoidea</taxon>
        <taxon>Glossinidae</taxon>
        <taxon>Glossina</taxon>
    </lineage>
</organism>
<dbReference type="VEuPathDB" id="VectorBase:GAUT043960"/>